<gene>
    <name evidence="2" type="ORF">H7965_10200</name>
</gene>
<dbReference type="AlphaFoldDB" id="A0A9X0QXF0"/>
<dbReference type="RefSeq" id="WP_186770468.1">
    <property type="nucleotide sequence ID" value="NZ_JACOMF010000009.1"/>
</dbReference>
<comment type="caution">
    <text evidence="2">The sequence shown here is derived from an EMBL/GenBank/DDBJ whole genome shotgun (WGS) entry which is preliminary data.</text>
</comment>
<dbReference type="InterPro" id="IPR029063">
    <property type="entry name" value="SAM-dependent_MTases_sf"/>
</dbReference>
<name>A0A9X0QXF0_9PROT</name>
<keyword evidence="2" id="KW-0489">Methyltransferase</keyword>
<evidence type="ECO:0000259" key="1">
    <source>
        <dbReference type="Pfam" id="PF08241"/>
    </source>
</evidence>
<reference evidence="2" key="1">
    <citation type="submission" date="2020-08" db="EMBL/GenBank/DDBJ databases">
        <authorList>
            <person name="Hu Y."/>
            <person name="Nguyen S.V."/>
            <person name="Li F."/>
            <person name="Fanning S."/>
        </authorList>
    </citation>
    <scope>NUCLEOTIDE SEQUENCE</scope>
    <source>
        <strain evidence="2">SYSU D8009</strain>
    </source>
</reference>
<dbReference type="InterPro" id="IPR013216">
    <property type="entry name" value="Methyltransf_11"/>
</dbReference>
<sequence length="269" mass="28523">MPRTDAVFAGSIPQLYDRYLGPTLFAPYAADLAARLTGLRSGRLLEVAAGTGILTAALAALPGVEITATDLNQPMLDHAAAKPGLAQVRFHQADALALPFADQGFDAVLCQFGVMFFPDRPAAFREARRVLKPGGRFLFNCWGSIDDNPVVAVTIDALARLYPRHRSWFMERIPHGYRDPGVIRADLAAAGFPDCRIEAVALRGPVASAEALATGFCQGTPMRTELEALDPDGLPRATEAAAAAIAAQYGSGAFEAELSAFVVEAGRPA</sequence>
<proteinExistence type="predicted"/>
<feature type="domain" description="Methyltransferase type 11" evidence="1">
    <location>
        <begin position="45"/>
        <end position="139"/>
    </location>
</feature>
<protein>
    <submittedName>
        <fullName evidence="2">Class I SAM-dependent methyltransferase</fullName>
    </submittedName>
</protein>
<dbReference type="Gene3D" id="3.40.50.150">
    <property type="entry name" value="Vaccinia Virus protein VP39"/>
    <property type="match status" value="1"/>
</dbReference>
<keyword evidence="3" id="KW-1185">Reference proteome</keyword>
<organism evidence="2 3">
    <name type="scientific">Siccirubricoccus deserti</name>
    <dbReference type="NCBI Taxonomy" id="2013562"/>
    <lineage>
        <taxon>Bacteria</taxon>
        <taxon>Pseudomonadati</taxon>
        <taxon>Pseudomonadota</taxon>
        <taxon>Alphaproteobacteria</taxon>
        <taxon>Acetobacterales</taxon>
        <taxon>Roseomonadaceae</taxon>
        <taxon>Siccirubricoccus</taxon>
    </lineage>
</organism>
<dbReference type="GO" id="GO:0008757">
    <property type="term" value="F:S-adenosylmethionine-dependent methyltransferase activity"/>
    <property type="evidence" value="ECO:0007669"/>
    <property type="project" value="InterPro"/>
</dbReference>
<dbReference type="Pfam" id="PF08241">
    <property type="entry name" value="Methyltransf_11"/>
    <property type="match status" value="1"/>
</dbReference>
<dbReference type="EMBL" id="JACOMF010000009">
    <property type="protein sequence ID" value="MBC4015696.1"/>
    <property type="molecule type" value="Genomic_DNA"/>
</dbReference>
<evidence type="ECO:0000313" key="3">
    <source>
        <dbReference type="Proteomes" id="UP000600101"/>
    </source>
</evidence>
<dbReference type="PANTHER" id="PTHR43591">
    <property type="entry name" value="METHYLTRANSFERASE"/>
    <property type="match status" value="1"/>
</dbReference>
<dbReference type="SUPFAM" id="SSF53335">
    <property type="entry name" value="S-adenosyl-L-methionine-dependent methyltransferases"/>
    <property type="match status" value="1"/>
</dbReference>
<evidence type="ECO:0000313" key="2">
    <source>
        <dbReference type="EMBL" id="MBC4015696.1"/>
    </source>
</evidence>
<dbReference type="CDD" id="cd02440">
    <property type="entry name" value="AdoMet_MTases"/>
    <property type="match status" value="1"/>
</dbReference>
<dbReference type="PANTHER" id="PTHR43591:SF24">
    <property type="entry name" value="2-METHOXY-6-POLYPRENYL-1,4-BENZOQUINOL METHYLASE, MITOCHONDRIAL"/>
    <property type="match status" value="1"/>
</dbReference>
<keyword evidence="2" id="KW-0808">Transferase</keyword>
<dbReference type="GO" id="GO:0032259">
    <property type="term" value="P:methylation"/>
    <property type="evidence" value="ECO:0007669"/>
    <property type="project" value="UniProtKB-KW"/>
</dbReference>
<accession>A0A9X0QXF0</accession>
<dbReference type="Proteomes" id="UP000600101">
    <property type="component" value="Unassembled WGS sequence"/>
</dbReference>